<keyword evidence="1" id="KW-0472">Membrane</keyword>
<feature type="transmembrane region" description="Helical" evidence="1">
    <location>
        <begin position="33"/>
        <end position="54"/>
    </location>
</feature>
<keyword evidence="1" id="KW-0812">Transmembrane</keyword>
<dbReference type="Proteomes" id="UP000027602">
    <property type="component" value="Chromosome"/>
</dbReference>
<dbReference type="AlphaFoldDB" id="I3DZT5"/>
<dbReference type="OrthoDB" id="2439445at2"/>
<reference evidence="2 3" key="1">
    <citation type="journal article" date="2015" name="BMC Genomics">
        <title>Transcriptome analysis of thermophilic methylotrophic Bacillus methanolicus MGA3 using RNA-sequencing provides detailed insights into its previously uncharted transcriptional landscape.</title>
        <authorList>
            <person name="Irla M."/>
            <person name="Neshat A."/>
            <person name="Brautaset T."/>
            <person name="Ruckert C."/>
            <person name="Kalinowski J."/>
            <person name="Wendisch V.F."/>
        </authorList>
    </citation>
    <scope>NUCLEOTIDE SEQUENCE [LARGE SCALE GENOMIC DNA]</scope>
    <source>
        <strain evidence="3">MGA3 / ATCC 53907</strain>
    </source>
</reference>
<proteinExistence type="predicted"/>
<keyword evidence="3" id="KW-1185">Reference proteome</keyword>
<organism evidence="2 3">
    <name type="scientific">Bacillus methanolicus (strain MGA3 / ATCC 53907)</name>
    <dbReference type="NCBI Taxonomy" id="796606"/>
    <lineage>
        <taxon>Bacteria</taxon>
        <taxon>Bacillati</taxon>
        <taxon>Bacillota</taxon>
        <taxon>Bacilli</taxon>
        <taxon>Bacillales</taxon>
        <taxon>Bacillaceae</taxon>
        <taxon>Bacillus</taxon>
    </lineage>
</organism>
<protein>
    <submittedName>
        <fullName evidence="2">Putative membrane protein</fullName>
    </submittedName>
</protein>
<dbReference type="RefSeq" id="WP_003349315.1">
    <property type="nucleotide sequence ID" value="NZ_ADWW01000004.1"/>
</dbReference>
<evidence type="ECO:0000256" key="1">
    <source>
        <dbReference type="SAM" id="Phobius"/>
    </source>
</evidence>
<accession>I3DZT5</accession>
<dbReference type="HOGENOM" id="CLU_205420_0_0_9"/>
<sequence>MNGLVLLYFAAILSGFALLRLPEPSYLSGLSPFFDIVGVIAIIVFSFVILYMGVRELIRGK</sequence>
<gene>
    <name evidence="2" type="ORF">BMMGA3_06955</name>
</gene>
<dbReference type="KEGG" id="bmet:BMMGA3_06955"/>
<name>I3DZT5_BACMM</name>
<dbReference type="EMBL" id="CP007739">
    <property type="protein sequence ID" value="AIE59814.1"/>
    <property type="molecule type" value="Genomic_DNA"/>
</dbReference>
<evidence type="ECO:0000313" key="2">
    <source>
        <dbReference type="EMBL" id="AIE59814.1"/>
    </source>
</evidence>
<keyword evidence="1" id="KW-1133">Transmembrane helix</keyword>
<evidence type="ECO:0000313" key="3">
    <source>
        <dbReference type="Proteomes" id="UP000027602"/>
    </source>
</evidence>